<evidence type="ECO:0000313" key="4">
    <source>
        <dbReference type="EMBL" id="AWR95871.1"/>
    </source>
</evidence>
<feature type="domain" description="PurM-like N-terminal" evidence="2">
    <location>
        <begin position="27"/>
        <end position="127"/>
    </location>
</feature>
<dbReference type="PANTHER" id="PTHR30303">
    <property type="entry name" value="HYDROGENASE ISOENZYMES FORMATION PROTEIN HYPE"/>
    <property type="match status" value="1"/>
</dbReference>
<feature type="domain" description="PurM-like C-terminal" evidence="3">
    <location>
        <begin position="139"/>
        <end position="284"/>
    </location>
</feature>
<dbReference type="Proteomes" id="UP000248044">
    <property type="component" value="Chromosome"/>
</dbReference>
<protein>
    <submittedName>
        <fullName evidence="4">AIR synthase</fullName>
    </submittedName>
</protein>
<reference evidence="4 5" key="1">
    <citation type="submission" date="2018-05" db="EMBL/GenBank/DDBJ databases">
        <title>Complete Genome Sequences of Extremely Thermoacidophilic, Metal-Mobilizing Type-Strain Members of the Archaeal Family Sulfolobaceae: Acidianus brierleyi DSM-1651T, Acidianus sulfidivorans DSM-18786T, Metallosphaera hakonensis DSM-7519T, and Metallosphaera prunae DSM-10039T.</title>
        <authorList>
            <person name="Counts J.A."/>
            <person name="Kelly R.M."/>
        </authorList>
    </citation>
    <scope>NUCLEOTIDE SEQUENCE [LARGE SCALE GENOMIC DNA]</scope>
    <source>
        <strain evidence="4 5">DSM 1651</strain>
    </source>
</reference>
<accession>A0A2U9IIN5</accession>
<dbReference type="SUPFAM" id="SSF56042">
    <property type="entry name" value="PurM C-terminal domain-like"/>
    <property type="match status" value="1"/>
</dbReference>
<organism evidence="4 5">
    <name type="scientific">Acidianus brierleyi</name>
    <dbReference type="NCBI Taxonomy" id="41673"/>
    <lineage>
        <taxon>Archaea</taxon>
        <taxon>Thermoproteota</taxon>
        <taxon>Thermoprotei</taxon>
        <taxon>Sulfolobales</taxon>
        <taxon>Sulfolobaceae</taxon>
        <taxon>Acidianus</taxon>
    </lineage>
</organism>
<dbReference type="OrthoDB" id="31494at2157"/>
<dbReference type="AlphaFoldDB" id="A0A2U9IIN5"/>
<dbReference type="InterPro" id="IPR011854">
    <property type="entry name" value="HypE"/>
</dbReference>
<sequence length="315" mass="34560">MSFGKISPEQFLSRIKSGNCIICPALGEDDAVLKLNKKYLVIHSDPITESGLDSGFLSVVVACNDVNMKGTACKWVLTTVLLSREDNLNNIIDGINEACSLIGCNVVGGHTEVVDINRDIVVTTALGETDKIMEINSVKDGDYVVLIGDIGIEGSWILATQFQSLLRSKGVSDEVIEAAKAFKKELIVQSKALAISRLVKFMHDTTDGGLLQALFELAKRSNMTVSIREDSIPLRREVHEVTAALNIDPLKFISSGAFIAITDNPKEILSKVNGYIIGKLVKGEPIVKTEKRIINDNVKEELARIENSYNGWWKR</sequence>
<dbReference type="InterPro" id="IPR010918">
    <property type="entry name" value="PurM-like_C_dom"/>
</dbReference>
<comment type="similarity">
    <text evidence="1">Belongs to the HypE family.</text>
</comment>
<name>A0A2U9IIN5_9CREN</name>
<dbReference type="Pfam" id="PF02769">
    <property type="entry name" value="AIRS_C"/>
    <property type="match status" value="1"/>
</dbReference>
<dbReference type="InterPro" id="IPR036676">
    <property type="entry name" value="PurM-like_C_sf"/>
</dbReference>
<evidence type="ECO:0000313" key="5">
    <source>
        <dbReference type="Proteomes" id="UP000248044"/>
    </source>
</evidence>
<gene>
    <name evidence="4" type="ORF">DFR85_01830</name>
</gene>
<dbReference type="InterPro" id="IPR036921">
    <property type="entry name" value="PurM-like_N_sf"/>
</dbReference>
<evidence type="ECO:0000259" key="3">
    <source>
        <dbReference type="Pfam" id="PF02769"/>
    </source>
</evidence>
<dbReference type="Pfam" id="PF00586">
    <property type="entry name" value="AIRS"/>
    <property type="match status" value="1"/>
</dbReference>
<proteinExistence type="inferred from homology"/>
<keyword evidence="5" id="KW-1185">Reference proteome</keyword>
<dbReference type="InterPro" id="IPR016188">
    <property type="entry name" value="PurM-like_N"/>
</dbReference>
<dbReference type="GO" id="GO:0051604">
    <property type="term" value="P:protein maturation"/>
    <property type="evidence" value="ECO:0007669"/>
    <property type="project" value="TreeGrafter"/>
</dbReference>
<dbReference type="PANTHER" id="PTHR30303:SF4">
    <property type="entry name" value="HYDROGENASE EXPRESSION_FORMATION PROTEIN HYPE"/>
    <property type="match status" value="1"/>
</dbReference>
<evidence type="ECO:0000259" key="2">
    <source>
        <dbReference type="Pfam" id="PF00586"/>
    </source>
</evidence>
<dbReference type="SUPFAM" id="SSF55326">
    <property type="entry name" value="PurM N-terminal domain-like"/>
    <property type="match status" value="1"/>
</dbReference>
<dbReference type="KEGG" id="abri:DFR85_01830"/>
<dbReference type="PIRSF" id="PIRSF005644">
    <property type="entry name" value="Hdrgns_mtr_HypE"/>
    <property type="match status" value="1"/>
</dbReference>
<dbReference type="Gene3D" id="3.90.650.10">
    <property type="entry name" value="PurM-like C-terminal domain"/>
    <property type="match status" value="1"/>
</dbReference>
<evidence type="ECO:0000256" key="1">
    <source>
        <dbReference type="ARBA" id="ARBA00006243"/>
    </source>
</evidence>
<dbReference type="EMBL" id="CP029289">
    <property type="protein sequence ID" value="AWR95871.1"/>
    <property type="molecule type" value="Genomic_DNA"/>
</dbReference>
<dbReference type="Gene3D" id="3.30.1330.10">
    <property type="entry name" value="PurM-like, N-terminal domain"/>
    <property type="match status" value="1"/>
</dbReference>